<reference evidence="2 3" key="1">
    <citation type="journal article" date="2016" name="Sci. Rep.">
        <title>Metabolic traits of an uncultured archaeal lineage -MSBL1- from brine pools of the Red Sea.</title>
        <authorList>
            <person name="Mwirichia R."/>
            <person name="Alam I."/>
            <person name="Rashid M."/>
            <person name="Vinu M."/>
            <person name="Ba-Alawi W."/>
            <person name="Anthony Kamau A."/>
            <person name="Kamanda Ngugi D."/>
            <person name="Goker M."/>
            <person name="Klenk H.P."/>
            <person name="Bajic V."/>
            <person name="Stingl U."/>
        </authorList>
    </citation>
    <scope>NUCLEOTIDE SEQUENCE [LARGE SCALE GENOMIC DNA]</scope>
    <source>
        <strain evidence="2">SCGC-AAA261C02</strain>
    </source>
</reference>
<dbReference type="GO" id="GO:0004519">
    <property type="term" value="F:endonuclease activity"/>
    <property type="evidence" value="ECO:0007669"/>
    <property type="project" value="InterPro"/>
</dbReference>
<dbReference type="EMBL" id="LHXW01000017">
    <property type="protein sequence ID" value="KXA99983.1"/>
    <property type="molecule type" value="Genomic_DNA"/>
</dbReference>
<evidence type="ECO:0000313" key="3">
    <source>
        <dbReference type="Proteomes" id="UP000070520"/>
    </source>
</evidence>
<dbReference type="SUPFAM" id="SSF55608">
    <property type="entry name" value="Homing endonucleases"/>
    <property type="match status" value="1"/>
</dbReference>
<dbReference type="Pfam" id="PF14528">
    <property type="entry name" value="LAGLIDADG_3"/>
    <property type="match status" value="1"/>
</dbReference>
<sequence length="278" mass="31733">MKAISHRLASRVKHLRRNGFSYKEIAEKLPVSVGTSYNYAKDVKVMPAGMKRLKSRQGNGRPPKEVSIVKELTVEKTRIISHCLFDVSVIINNGDYVVKYTNASHGLIRQFVSGMRKIYGMSPGDIRLYQGKNHPWWEVMYRSKRVVEDLLRYSPTYSTSNNVGLPKGIARKRKFIQTFLRAFWDDEGCIAQSGALTLYSNSRRLILDAKQLHEKLGIRCSVYRKKSCFVLRVKGGLENLRRFQRKVGVTESIIVRGKAIGSKKRAVLANFLASYKSK</sequence>
<evidence type="ECO:0000313" key="2">
    <source>
        <dbReference type="EMBL" id="KXA99983.1"/>
    </source>
</evidence>
<proteinExistence type="predicted"/>
<dbReference type="AlphaFoldDB" id="A0A133V0M4"/>
<comment type="caution">
    <text evidence="2">The sequence shown here is derived from an EMBL/GenBank/DDBJ whole genome shotgun (WGS) entry which is preliminary data.</text>
</comment>
<gene>
    <name evidence="2" type="ORF">AKJ42_02025</name>
</gene>
<feature type="domain" description="Homing endonuclease LAGLIDADG" evidence="1">
    <location>
        <begin position="176"/>
        <end position="248"/>
    </location>
</feature>
<keyword evidence="3" id="KW-1185">Reference proteome</keyword>
<dbReference type="InterPro" id="IPR027434">
    <property type="entry name" value="Homing_endonucl"/>
</dbReference>
<dbReference type="Gene3D" id="3.10.28.10">
    <property type="entry name" value="Homing endonucleases"/>
    <property type="match status" value="1"/>
</dbReference>
<organism evidence="2 3">
    <name type="scientific">candidate division MSBL1 archaeon SCGC-AAA261C02</name>
    <dbReference type="NCBI Taxonomy" id="1698272"/>
    <lineage>
        <taxon>Archaea</taxon>
        <taxon>Methanobacteriati</taxon>
        <taxon>Methanobacteriota</taxon>
        <taxon>candidate division MSBL1</taxon>
    </lineage>
</organism>
<dbReference type="InterPro" id="IPR004860">
    <property type="entry name" value="LAGLIDADG_dom"/>
</dbReference>
<protein>
    <recommendedName>
        <fullName evidence="1">Homing endonuclease LAGLIDADG domain-containing protein</fullName>
    </recommendedName>
</protein>
<accession>A0A133V0M4</accession>
<name>A0A133V0M4_9EURY</name>
<evidence type="ECO:0000259" key="1">
    <source>
        <dbReference type="Pfam" id="PF14528"/>
    </source>
</evidence>
<dbReference type="Proteomes" id="UP000070520">
    <property type="component" value="Unassembled WGS sequence"/>
</dbReference>